<dbReference type="RefSeq" id="XP_004508774.1">
    <property type="nucleotide sequence ID" value="XM_004508717.3"/>
</dbReference>
<dbReference type="GeneID" id="101491711"/>
<reference evidence="2" key="1">
    <citation type="journal article" date="2013" name="Nat. Biotechnol.">
        <title>Draft genome sequence of chickpea (Cicer arietinum) provides a resource for trait improvement.</title>
        <authorList>
            <person name="Varshney R.K."/>
            <person name="Song C."/>
            <person name="Saxena R.K."/>
            <person name="Azam S."/>
            <person name="Yu S."/>
            <person name="Sharpe A.G."/>
            <person name="Cannon S."/>
            <person name="Baek J."/>
            <person name="Rosen B.D."/>
            <person name="Tar'an B."/>
            <person name="Millan T."/>
            <person name="Zhang X."/>
            <person name="Ramsay L.D."/>
            <person name="Iwata A."/>
            <person name="Wang Y."/>
            <person name="Nelson W."/>
            <person name="Farmer A.D."/>
            <person name="Gaur P.M."/>
            <person name="Soderlund C."/>
            <person name="Penmetsa R.V."/>
            <person name="Xu C."/>
            <person name="Bharti A.K."/>
            <person name="He W."/>
            <person name="Winter P."/>
            <person name="Zhao S."/>
            <person name="Hane J.K."/>
            <person name="Carrasquilla-Garcia N."/>
            <person name="Condie J.A."/>
            <person name="Upadhyaya H.D."/>
            <person name="Luo M.C."/>
            <person name="Thudi M."/>
            <person name="Gowda C.L."/>
            <person name="Singh N.P."/>
            <person name="Lichtenzveig J."/>
            <person name="Gali K.K."/>
            <person name="Rubio J."/>
            <person name="Nadarajan N."/>
            <person name="Dolezel J."/>
            <person name="Bansal K.C."/>
            <person name="Xu X."/>
            <person name="Edwards D."/>
            <person name="Zhang G."/>
            <person name="Kahl G."/>
            <person name="Gil J."/>
            <person name="Singh K.B."/>
            <person name="Datta S.K."/>
            <person name="Jackson S.A."/>
            <person name="Wang J."/>
            <person name="Cook D.R."/>
        </authorList>
    </citation>
    <scope>NUCLEOTIDE SEQUENCE [LARGE SCALE GENOMIC DNA]</scope>
    <source>
        <strain evidence="2">cv. CDC Frontier</strain>
    </source>
</reference>
<dbReference type="PaxDb" id="3827-XP_004508774.1"/>
<dbReference type="GO" id="GO:0005741">
    <property type="term" value="C:mitochondrial outer membrane"/>
    <property type="evidence" value="ECO:0007669"/>
    <property type="project" value="InterPro"/>
</dbReference>
<dbReference type="STRING" id="3827.A0A1S2YRJ3"/>
<evidence type="ECO:0000313" key="3">
    <source>
        <dbReference type="RefSeq" id="XP_004508774.1"/>
    </source>
</evidence>
<dbReference type="GO" id="GO:0008308">
    <property type="term" value="F:voltage-gated monoatomic anion channel activity"/>
    <property type="evidence" value="ECO:0007669"/>
    <property type="project" value="InterPro"/>
</dbReference>
<evidence type="ECO:0000313" key="2">
    <source>
        <dbReference type="Proteomes" id="UP000087171"/>
    </source>
</evidence>
<protein>
    <submittedName>
        <fullName evidence="3">Mitochondrial outer membrane protein porin of 34 kDa-like</fullName>
    </submittedName>
</protein>
<dbReference type="OrthoDB" id="7827681at2759"/>
<dbReference type="KEGG" id="cam:101491711"/>
<reference evidence="3" key="2">
    <citation type="submission" date="2025-08" db="UniProtKB">
        <authorList>
            <consortium name="RefSeq"/>
        </authorList>
    </citation>
    <scope>IDENTIFICATION</scope>
    <source>
        <tissue evidence="3">Etiolated seedlings</tissue>
    </source>
</reference>
<sequence length="243" mass="26683">MNRGPGVYSNIGDKAKDVLYKDYAKPSPIHFHYKFMDWNALLSCKVAEILPGFKSVFKCTIPDSGKVELQYLNNFTGITGCIGLLGSEEGEYEPVVNFSGLIGASFLSLGGNVAFHIPTRSITKLNAGFNFNTAFLEASLTLHDSFDTLKATFYHEVNPLSKTAVATQVKYSLSLKETGVTIGAQHAFFPETLVKARFDNYGKAGALIQQGFWQRFFVTMAGEMDFGATEKVPKFGVSMALRP</sequence>
<dbReference type="Gene3D" id="2.40.160.10">
    <property type="entry name" value="Porin"/>
    <property type="match status" value="1"/>
</dbReference>
<dbReference type="Pfam" id="PF01459">
    <property type="entry name" value="Porin_3"/>
    <property type="match status" value="1"/>
</dbReference>
<dbReference type="InterPro" id="IPR001925">
    <property type="entry name" value="Porin_Euk"/>
</dbReference>
<dbReference type="InterPro" id="IPR027246">
    <property type="entry name" value="Porin_Euk/Tom40"/>
</dbReference>
<proteinExistence type="inferred from homology"/>
<organism evidence="2 3">
    <name type="scientific">Cicer arietinum</name>
    <name type="common">Chickpea</name>
    <name type="synonym">Garbanzo</name>
    <dbReference type="NCBI Taxonomy" id="3827"/>
    <lineage>
        <taxon>Eukaryota</taxon>
        <taxon>Viridiplantae</taxon>
        <taxon>Streptophyta</taxon>
        <taxon>Embryophyta</taxon>
        <taxon>Tracheophyta</taxon>
        <taxon>Spermatophyta</taxon>
        <taxon>Magnoliopsida</taxon>
        <taxon>eudicotyledons</taxon>
        <taxon>Gunneridae</taxon>
        <taxon>Pentapetalae</taxon>
        <taxon>rosids</taxon>
        <taxon>fabids</taxon>
        <taxon>Fabales</taxon>
        <taxon>Fabaceae</taxon>
        <taxon>Papilionoideae</taxon>
        <taxon>50 kb inversion clade</taxon>
        <taxon>NPAAA clade</taxon>
        <taxon>Hologalegina</taxon>
        <taxon>IRL clade</taxon>
        <taxon>Cicereae</taxon>
        <taxon>Cicer</taxon>
    </lineage>
</organism>
<evidence type="ECO:0000256" key="1">
    <source>
        <dbReference type="ARBA" id="ARBA00009624"/>
    </source>
</evidence>
<comment type="similarity">
    <text evidence="1">Belongs to the eukaryotic mitochondrial porin (TC 1.B.8.1) family.</text>
</comment>
<dbReference type="PANTHER" id="PTHR11743:SF35">
    <property type="entry name" value="PORIN_VOLTAGE-DEPENDENT ANION-SELECTIVE CHANNEL PROTEIN"/>
    <property type="match status" value="1"/>
</dbReference>
<accession>A0A1S2YRJ3</accession>
<dbReference type="InterPro" id="IPR023614">
    <property type="entry name" value="Porin_dom_sf"/>
</dbReference>
<dbReference type="Proteomes" id="UP000087171">
    <property type="component" value="Chromosome Ca7"/>
</dbReference>
<keyword evidence="2" id="KW-1185">Reference proteome</keyword>
<dbReference type="AlphaFoldDB" id="A0A1S2YRJ3"/>
<gene>
    <name evidence="3" type="primary">LOC101491711</name>
</gene>
<dbReference type="PANTHER" id="PTHR11743">
    <property type="entry name" value="VOLTAGE-DEPENDENT ANION-SELECTIVE CHANNEL"/>
    <property type="match status" value="1"/>
</dbReference>
<dbReference type="eggNOG" id="KOG3126">
    <property type="taxonomic scope" value="Eukaryota"/>
</dbReference>
<name>A0A1S2YRJ3_CICAR</name>